<evidence type="ECO:0000313" key="6">
    <source>
        <dbReference type="EMBL" id="OGK45088.1"/>
    </source>
</evidence>
<dbReference type="EMBL" id="MGAK01000007">
    <property type="protein sequence ID" value="OGK45088.1"/>
    <property type="molecule type" value="Genomic_DNA"/>
</dbReference>
<dbReference type="HAMAP" id="MF_00514">
    <property type="entry name" value="Ribosomal_bL35"/>
    <property type="match status" value="1"/>
</dbReference>
<sequence length="65" mass="7497">MKNKMRTRKSAVKRFKVTGTGKIIHRAHGARHLKSKKSKRALRSLKIRREVVGVFKSKIKKMLGV</sequence>
<protein>
    <recommendedName>
        <fullName evidence="4">Large ribosomal subunit protein bL35</fullName>
    </recommendedName>
</protein>
<dbReference type="InterPro" id="IPR037229">
    <property type="entry name" value="Ribosomal_bL35_sf"/>
</dbReference>
<evidence type="ECO:0000256" key="5">
    <source>
        <dbReference type="RuleBase" id="RU000568"/>
    </source>
</evidence>
<dbReference type="Pfam" id="PF01632">
    <property type="entry name" value="Ribosomal_L35p"/>
    <property type="match status" value="1"/>
</dbReference>
<comment type="similarity">
    <text evidence="1 4 5">Belongs to the bacterial ribosomal protein bL35 family.</text>
</comment>
<dbReference type="SUPFAM" id="SSF143034">
    <property type="entry name" value="L35p-like"/>
    <property type="match status" value="1"/>
</dbReference>
<dbReference type="AlphaFoldDB" id="A0A1F7INY4"/>
<dbReference type="GO" id="GO:0005840">
    <property type="term" value="C:ribosome"/>
    <property type="evidence" value="ECO:0007669"/>
    <property type="project" value="UniProtKB-KW"/>
</dbReference>
<gene>
    <name evidence="4" type="primary">rpmI</name>
    <name evidence="6" type="ORF">A2957_02215</name>
</gene>
<evidence type="ECO:0000313" key="7">
    <source>
        <dbReference type="Proteomes" id="UP000179072"/>
    </source>
</evidence>
<dbReference type="GO" id="GO:0006412">
    <property type="term" value="P:translation"/>
    <property type="evidence" value="ECO:0007669"/>
    <property type="project" value="UniProtKB-UniRule"/>
</dbReference>
<dbReference type="Gene3D" id="4.10.410.60">
    <property type="match status" value="1"/>
</dbReference>
<evidence type="ECO:0000256" key="2">
    <source>
        <dbReference type="ARBA" id="ARBA00022980"/>
    </source>
</evidence>
<keyword evidence="3 4" id="KW-0687">Ribonucleoprotein</keyword>
<organism evidence="6 7">
    <name type="scientific">Candidatus Roizmanbacteria bacterium RIFCSPLOWO2_01_FULL_38_11</name>
    <dbReference type="NCBI Taxonomy" id="1802060"/>
    <lineage>
        <taxon>Bacteria</taxon>
        <taxon>Candidatus Roizmaniibacteriota</taxon>
    </lineage>
</organism>
<accession>A0A1F7INY4</accession>
<evidence type="ECO:0000256" key="3">
    <source>
        <dbReference type="ARBA" id="ARBA00023274"/>
    </source>
</evidence>
<dbReference type="GO" id="GO:0003735">
    <property type="term" value="F:structural constituent of ribosome"/>
    <property type="evidence" value="ECO:0007669"/>
    <property type="project" value="InterPro"/>
</dbReference>
<proteinExistence type="inferred from homology"/>
<dbReference type="InterPro" id="IPR001706">
    <property type="entry name" value="Ribosomal_bL35"/>
</dbReference>
<keyword evidence="2 4" id="KW-0689">Ribosomal protein</keyword>
<evidence type="ECO:0000256" key="4">
    <source>
        <dbReference type="HAMAP-Rule" id="MF_00514"/>
    </source>
</evidence>
<dbReference type="STRING" id="1802060.A2957_02215"/>
<dbReference type="GO" id="GO:1990904">
    <property type="term" value="C:ribonucleoprotein complex"/>
    <property type="evidence" value="ECO:0007669"/>
    <property type="project" value="UniProtKB-KW"/>
</dbReference>
<evidence type="ECO:0000256" key="1">
    <source>
        <dbReference type="ARBA" id="ARBA00006598"/>
    </source>
</evidence>
<name>A0A1F7INY4_9BACT</name>
<comment type="caution">
    <text evidence="6">The sequence shown here is derived from an EMBL/GenBank/DDBJ whole genome shotgun (WGS) entry which is preliminary data.</text>
</comment>
<reference evidence="6 7" key="1">
    <citation type="journal article" date="2016" name="Nat. Commun.">
        <title>Thousands of microbial genomes shed light on interconnected biogeochemical processes in an aquifer system.</title>
        <authorList>
            <person name="Anantharaman K."/>
            <person name="Brown C.T."/>
            <person name="Hug L.A."/>
            <person name="Sharon I."/>
            <person name="Castelle C.J."/>
            <person name="Probst A.J."/>
            <person name="Thomas B.C."/>
            <person name="Singh A."/>
            <person name="Wilkins M.J."/>
            <person name="Karaoz U."/>
            <person name="Brodie E.L."/>
            <person name="Williams K.H."/>
            <person name="Hubbard S.S."/>
            <person name="Banfield J.F."/>
        </authorList>
    </citation>
    <scope>NUCLEOTIDE SEQUENCE [LARGE SCALE GENOMIC DNA]</scope>
</reference>
<dbReference type="InterPro" id="IPR021137">
    <property type="entry name" value="Ribosomal_bL35-like"/>
</dbReference>
<dbReference type="PRINTS" id="PR00064">
    <property type="entry name" value="RIBOSOMALL35"/>
</dbReference>
<dbReference type="Proteomes" id="UP000179072">
    <property type="component" value="Unassembled WGS sequence"/>
</dbReference>